<proteinExistence type="predicted"/>
<dbReference type="VEuPathDB" id="PlasmoDB:Pf7G8_100005100"/>
<dbReference type="AlphaFoldDB" id="W7F647"/>
<dbReference type="EMBL" id="KE123658">
    <property type="protein sequence ID" value="EUR59620.1"/>
    <property type="molecule type" value="Genomic_DNA"/>
</dbReference>
<evidence type="ECO:0000313" key="2">
    <source>
        <dbReference type="Proteomes" id="UP000030688"/>
    </source>
</evidence>
<dbReference type="Proteomes" id="UP000030688">
    <property type="component" value="Unassembled WGS sequence"/>
</dbReference>
<sequence length="153" mass="18024">MIFHNFKLIILSIILGTLTLIYNNDFDGLYKNMNYINVPLRPIKFRTLAVLSDELTTNHKHENNELREYGNTNEKKCKKSKYPEDANTKQNITHVTEKGNTNTSYLKKYKNEIEAISNKSPPSLINTEVQKKLYNDFDVKEEMYFQKVIRSIR</sequence>
<protein>
    <submittedName>
        <fullName evidence="1">Uncharacterized protein</fullName>
    </submittedName>
</protein>
<reference evidence="1 2" key="2">
    <citation type="submission" date="2013-02" db="EMBL/GenBank/DDBJ databases">
        <title>The Genome Sequence of Plasmodium falciparum 7G8.</title>
        <authorList>
            <consortium name="The Broad Institute Genome Sequencing Platform"/>
            <consortium name="The Broad Institute Genome Sequencing Center for Infectious Disease"/>
            <person name="Neafsey D."/>
            <person name="Cheeseman I."/>
            <person name="Volkman S."/>
            <person name="Adams J."/>
            <person name="Walker B."/>
            <person name="Young S.K."/>
            <person name="Zeng Q."/>
            <person name="Gargeya S."/>
            <person name="Fitzgerald M."/>
            <person name="Haas B."/>
            <person name="Abouelleil A."/>
            <person name="Alvarado L."/>
            <person name="Arachchi H.M."/>
            <person name="Berlin A.M."/>
            <person name="Chapman S.B."/>
            <person name="Dewar J."/>
            <person name="Goldberg J."/>
            <person name="Griggs A."/>
            <person name="Gujja S."/>
            <person name="Hansen M."/>
            <person name="Howarth C."/>
            <person name="Imamovic A."/>
            <person name="Larimer J."/>
            <person name="McCowan C."/>
            <person name="Murphy C."/>
            <person name="Neiman D."/>
            <person name="Pearson M."/>
            <person name="Priest M."/>
            <person name="Roberts A."/>
            <person name="Saif S."/>
            <person name="Shea T."/>
            <person name="Sisk P."/>
            <person name="Sykes S."/>
            <person name="Wortman J."/>
            <person name="Nusbaum C."/>
            <person name="Birren B."/>
        </authorList>
    </citation>
    <scope>NUCLEOTIDE SEQUENCE [LARGE SCALE GENOMIC DNA]</scope>
    <source>
        <strain evidence="1 2">7G8</strain>
    </source>
</reference>
<name>W7F647_PLAF8</name>
<evidence type="ECO:0000313" key="1">
    <source>
        <dbReference type="EMBL" id="EUR59620.1"/>
    </source>
</evidence>
<reference evidence="2" key="1">
    <citation type="submission" date="2007-11" db="EMBL/GenBank/DDBJ databases">
        <authorList>
            <consortium name="The Broad Institute Genome Sequencing Platform"/>
            <person name="Volkman S.K."/>
            <person name="Daily J.P."/>
            <person name="Sarr O."/>
            <person name="Ndiaye D."/>
            <person name="Ndir O."/>
            <person name="Mboup S."/>
            <person name="Lukens A."/>
            <person name="Stange-Thomann N."/>
            <person name="Mauceli E."/>
            <person name="Gnerre S."/>
            <person name="Jaffe D."/>
            <person name="Zainoun J."/>
            <person name="Wiegand R.C."/>
            <person name="Birren B."/>
            <person name="Galagan J."/>
            <person name="Lander E."/>
            <person name="Wirth D.F."/>
        </authorList>
    </citation>
    <scope>NUCLEOTIDE SEQUENCE [LARGE SCALE GENOMIC DNA]</scope>
    <source>
        <strain evidence="2">7G8</strain>
    </source>
</reference>
<accession>W7F647</accession>
<gene>
    <name evidence="1" type="ORF">PFBG_05936</name>
</gene>
<organism evidence="1 2">
    <name type="scientific">Plasmodium falciparum (isolate 7G8)</name>
    <dbReference type="NCBI Taxonomy" id="57266"/>
    <lineage>
        <taxon>Eukaryota</taxon>
        <taxon>Sar</taxon>
        <taxon>Alveolata</taxon>
        <taxon>Apicomplexa</taxon>
        <taxon>Aconoidasida</taxon>
        <taxon>Haemosporida</taxon>
        <taxon>Plasmodiidae</taxon>
        <taxon>Plasmodium</taxon>
        <taxon>Plasmodium (Laverania)</taxon>
    </lineage>
</organism>